<evidence type="ECO:0000256" key="1">
    <source>
        <dbReference type="ARBA" id="ARBA00023157"/>
    </source>
</evidence>
<evidence type="ECO:0000256" key="3">
    <source>
        <dbReference type="SAM" id="Phobius"/>
    </source>
</evidence>
<dbReference type="AlphaFoldDB" id="A0A6C0JZK0"/>
<reference evidence="5" key="1">
    <citation type="journal article" date="2020" name="Nature">
        <title>Giant virus diversity and host interactions through global metagenomics.</title>
        <authorList>
            <person name="Schulz F."/>
            <person name="Roux S."/>
            <person name="Paez-Espino D."/>
            <person name="Jungbluth S."/>
            <person name="Walsh D.A."/>
            <person name="Denef V.J."/>
            <person name="McMahon K.D."/>
            <person name="Konstantinidis K.T."/>
            <person name="Eloe-Fadrosh E.A."/>
            <person name="Kyrpides N.C."/>
            <person name="Woyke T."/>
        </authorList>
    </citation>
    <scope>NUCLEOTIDE SEQUENCE</scope>
    <source>
        <strain evidence="5">GVMAG-S-1101164-67</strain>
    </source>
</reference>
<name>A0A6C0JZK0_9ZZZZ</name>
<organism evidence="5">
    <name type="scientific">viral metagenome</name>
    <dbReference type="NCBI Taxonomy" id="1070528"/>
    <lineage>
        <taxon>unclassified sequences</taxon>
        <taxon>metagenomes</taxon>
        <taxon>organismal metagenomes</taxon>
    </lineage>
</organism>
<dbReference type="InterPro" id="IPR016186">
    <property type="entry name" value="C-type_lectin-like/link_sf"/>
</dbReference>
<sequence length="427" mass="47230">MSSNNASTNTNGGSVTSTTPTSKPADTKPVDTKPVDTKPVDTKSTDTTPVDTKSTDTKSTDTKSTDTKSTDTKSTDTKSTDTTSSENTSSIDDITKTFNTIFSNSNIVLVLWFLAAYFISYAVLGTFSSSLTGPEYMLKIVDVLILIAIFAYLISYYYYKPESETNIKKTTYNTLNDTNTLIYTGLFLVLYNLIAFVFHIPTSGSIAPVSLWILSTLATVVFTITAIVLFCKYVLGISILDADSIKAFWKGDSSDSTSEDETDNQTPSSGGSKEVFNISNNLYTYEDARAVCSAYGARLATYDEIEDAYNNGGEWCNYGWSEGQMAYFPTQKATWEELQKTPKKKNNCGRPGINGGYMENPYIKFGVNCFGKKPNPTDKDIKAMAANKLQPKTEEDSLIDKKVQFWKDNADKLLNMNAFNRNSWSEY</sequence>
<feature type="compositionally biased region" description="Basic and acidic residues" evidence="2">
    <location>
        <begin position="53"/>
        <end position="79"/>
    </location>
</feature>
<feature type="domain" description="Link" evidence="4">
    <location>
        <begin position="271"/>
        <end position="371"/>
    </location>
</feature>
<proteinExistence type="predicted"/>
<keyword evidence="3" id="KW-0812">Transmembrane</keyword>
<evidence type="ECO:0000313" key="5">
    <source>
        <dbReference type="EMBL" id="QHU10321.1"/>
    </source>
</evidence>
<feature type="compositionally biased region" description="Basic and acidic residues" evidence="2">
    <location>
        <begin position="25"/>
        <end position="44"/>
    </location>
</feature>
<protein>
    <recommendedName>
        <fullName evidence="4">Link domain-containing protein</fullName>
    </recommendedName>
</protein>
<feature type="transmembrane region" description="Helical" evidence="3">
    <location>
        <begin position="180"/>
        <end position="200"/>
    </location>
</feature>
<feature type="region of interest" description="Disordered" evidence="2">
    <location>
        <begin position="1"/>
        <end position="89"/>
    </location>
</feature>
<evidence type="ECO:0000259" key="4">
    <source>
        <dbReference type="PROSITE" id="PS50963"/>
    </source>
</evidence>
<dbReference type="Pfam" id="PF00193">
    <property type="entry name" value="Xlink"/>
    <property type="match status" value="1"/>
</dbReference>
<dbReference type="InterPro" id="IPR016187">
    <property type="entry name" value="CTDL_fold"/>
</dbReference>
<evidence type="ECO:0000256" key="2">
    <source>
        <dbReference type="SAM" id="MobiDB-lite"/>
    </source>
</evidence>
<dbReference type="SMART" id="SM00445">
    <property type="entry name" value="LINK"/>
    <property type="match status" value="1"/>
</dbReference>
<dbReference type="Gene3D" id="3.10.100.10">
    <property type="entry name" value="Mannose-Binding Protein A, subunit A"/>
    <property type="match status" value="1"/>
</dbReference>
<dbReference type="InterPro" id="IPR000538">
    <property type="entry name" value="Link_dom"/>
</dbReference>
<feature type="compositionally biased region" description="Low complexity" evidence="2">
    <location>
        <begin position="80"/>
        <end position="89"/>
    </location>
</feature>
<keyword evidence="3" id="KW-1133">Transmembrane helix</keyword>
<keyword evidence="1" id="KW-1015">Disulfide bond</keyword>
<feature type="transmembrane region" description="Helical" evidence="3">
    <location>
        <begin position="136"/>
        <end position="159"/>
    </location>
</feature>
<feature type="transmembrane region" description="Helical" evidence="3">
    <location>
        <begin position="212"/>
        <end position="235"/>
    </location>
</feature>
<feature type="transmembrane region" description="Helical" evidence="3">
    <location>
        <begin position="106"/>
        <end position="124"/>
    </location>
</feature>
<dbReference type="GO" id="GO:0007155">
    <property type="term" value="P:cell adhesion"/>
    <property type="evidence" value="ECO:0007669"/>
    <property type="project" value="InterPro"/>
</dbReference>
<dbReference type="SUPFAM" id="SSF56436">
    <property type="entry name" value="C-type lectin-like"/>
    <property type="match status" value="1"/>
</dbReference>
<feature type="region of interest" description="Disordered" evidence="2">
    <location>
        <begin position="251"/>
        <end position="273"/>
    </location>
</feature>
<dbReference type="GO" id="GO:0005540">
    <property type="term" value="F:hyaluronic acid binding"/>
    <property type="evidence" value="ECO:0007669"/>
    <property type="project" value="InterPro"/>
</dbReference>
<accession>A0A6C0JZK0</accession>
<dbReference type="EMBL" id="MN740753">
    <property type="protein sequence ID" value="QHU10321.1"/>
    <property type="molecule type" value="Genomic_DNA"/>
</dbReference>
<feature type="compositionally biased region" description="Low complexity" evidence="2">
    <location>
        <begin position="1"/>
        <end position="22"/>
    </location>
</feature>
<keyword evidence="3" id="KW-0472">Membrane</keyword>
<dbReference type="PROSITE" id="PS50963">
    <property type="entry name" value="LINK_2"/>
    <property type="match status" value="1"/>
</dbReference>
<feature type="compositionally biased region" description="Polar residues" evidence="2">
    <location>
        <begin position="264"/>
        <end position="273"/>
    </location>
</feature>